<dbReference type="Proteomes" id="UP000265100">
    <property type="component" value="Chromosome 14"/>
</dbReference>
<dbReference type="SUPFAM" id="SSF50939">
    <property type="entry name" value="Sialidases"/>
    <property type="match status" value="1"/>
</dbReference>
<keyword evidence="2 4" id="KW-0646">Protease inhibitor</keyword>
<evidence type="ECO:0000256" key="2">
    <source>
        <dbReference type="ARBA" id="ARBA00022690"/>
    </source>
</evidence>
<feature type="domain" description="Cystatin LXN-type" evidence="6">
    <location>
        <begin position="237"/>
        <end position="338"/>
    </location>
</feature>
<evidence type="ECO:0000259" key="6">
    <source>
        <dbReference type="PROSITE" id="PS52033"/>
    </source>
</evidence>
<dbReference type="STRING" id="8154.ENSACLP00000024542"/>
<dbReference type="SUPFAM" id="SSF54403">
    <property type="entry name" value="Cystatin/monellin"/>
    <property type="match status" value="2"/>
</dbReference>
<sequence length="465" mass="52376">MRSPYFPARSVLFHKEPNGVTYRVPALLYLPRSRSFLAFCEERLSPSDSQAHLLVVRKGTFYRSYVEWEDIRVLGTAFLPGHRSMNPCPVYDEFTGTLFLFFIAVLGHTSESYQLVTGKNVTRLCYVSSTDDGDTWSPVTDLTKKVIGDTIKGQSFPRLRSSTEVVTVFSQRPFEIMRLVVVLAVLMGVSGIPDVTISPPTASADTSAHPNSIPETADESEQIKARTEEGAEEDVMATGELNPNHYPARRAAQVVQHYLNTRYGSPFRLIGVQTVHSGNAEDVADSGRKYQLELSVNDIITNTTQTCSAELFFPKGKGQQPPEVKASHEGLLKIDIKAQEEALYQKYKTNQTLMSAQYLPDSHGHIEPDMKPFWHLGILASSFIMLNESTENTLYNVAQVANITQLTTEEDHLEFDCHTLLHEMVSQEIIHWKMLFTWSPAEGVKVVQMKRLPHRHEREKSPKTN</sequence>
<evidence type="ECO:0000256" key="5">
    <source>
        <dbReference type="SAM" id="MobiDB-lite"/>
    </source>
</evidence>
<dbReference type="Bgee" id="ENSACLG00000016712">
    <property type="expression patterns" value="Expressed in ovary and 8 other cell types or tissues"/>
</dbReference>
<dbReference type="InterPro" id="IPR046350">
    <property type="entry name" value="Cystatin_sf"/>
</dbReference>
<reference evidence="7" key="3">
    <citation type="submission" date="2025-08" db="UniProtKB">
        <authorList>
            <consortium name="Ensembl"/>
        </authorList>
    </citation>
    <scope>IDENTIFICATION</scope>
</reference>
<evidence type="ECO:0000313" key="7">
    <source>
        <dbReference type="Ensembl" id="ENSACLP00000024542.2"/>
    </source>
</evidence>
<dbReference type="Gene3D" id="2.120.10.10">
    <property type="match status" value="1"/>
</dbReference>
<accession>A0A3P8Q5U2</accession>
<reference evidence="8" key="2">
    <citation type="submission" date="2023-03" db="EMBL/GenBank/DDBJ databases">
        <authorList>
            <consortium name="Wellcome Sanger Institute Data Sharing"/>
        </authorList>
    </citation>
    <scope>NUCLEOTIDE SEQUENCE [LARGE SCALE GENOMIC DNA]</scope>
</reference>
<dbReference type="InterPro" id="IPR011040">
    <property type="entry name" value="Sialidase"/>
</dbReference>
<dbReference type="PROSITE" id="PS52033">
    <property type="entry name" value="CYSTATIN_LXN"/>
    <property type="match status" value="2"/>
</dbReference>
<dbReference type="Ensembl" id="ENSACLT00000025128.2">
    <property type="protein sequence ID" value="ENSACLP00000024542.2"/>
    <property type="gene ID" value="ENSACLG00000016721.2"/>
</dbReference>
<dbReference type="CDD" id="cd15482">
    <property type="entry name" value="Sialidase_non-viral"/>
    <property type="match status" value="1"/>
</dbReference>
<feature type="compositionally biased region" description="Polar residues" evidence="5">
    <location>
        <begin position="200"/>
        <end position="214"/>
    </location>
</feature>
<dbReference type="Pfam" id="PF06907">
    <property type="entry name" value="LXN"/>
    <property type="match status" value="1"/>
</dbReference>
<evidence type="ECO:0000256" key="3">
    <source>
        <dbReference type="ARBA" id="ARBA00022737"/>
    </source>
</evidence>
<organism evidence="7 8">
    <name type="scientific">Astatotilapia calliptera</name>
    <name type="common">Eastern happy</name>
    <name type="synonym">Chromis callipterus</name>
    <dbReference type="NCBI Taxonomy" id="8154"/>
    <lineage>
        <taxon>Eukaryota</taxon>
        <taxon>Metazoa</taxon>
        <taxon>Chordata</taxon>
        <taxon>Craniata</taxon>
        <taxon>Vertebrata</taxon>
        <taxon>Euteleostomi</taxon>
        <taxon>Actinopterygii</taxon>
        <taxon>Neopterygii</taxon>
        <taxon>Teleostei</taxon>
        <taxon>Neoteleostei</taxon>
        <taxon>Acanthomorphata</taxon>
        <taxon>Ovalentaria</taxon>
        <taxon>Cichlomorphae</taxon>
        <taxon>Cichliformes</taxon>
        <taxon>Cichlidae</taxon>
        <taxon>African cichlids</taxon>
        <taxon>Pseudocrenilabrinae</taxon>
        <taxon>Haplochromini</taxon>
        <taxon>Astatotilapia</taxon>
    </lineage>
</organism>
<feature type="region of interest" description="Disordered" evidence="5">
    <location>
        <begin position="200"/>
        <end position="220"/>
    </location>
</feature>
<dbReference type="PANTHER" id="PTHR28591:SF1">
    <property type="entry name" value="LATEXIN"/>
    <property type="match status" value="1"/>
</dbReference>
<dbReference type="FunFam" id="3.10.450.10:FF:000007">
    <property type="entry name" value="latexin"/>
    <property type="match status" value="1"/>
</dbReference>
<dbReference type="OrthoDB" id="8898327at2759"/>
<dbReference type="GO" id="GO:0005615">
    <property type="term" value="C:extracellular space"/>
    <property type="evidence" value="ECO:0007669"/>
    <property type="project" value="TreeGrafter"/>
</dbReference>
<dbReference type="OMA" id="MWQNSTE"/>
<protein>
    <recommendedName>
        <fullName evidence="6">Cystatin LXN-type domain-containing protein</fullName>
    </recommendedName>
</protein>
<evidence type="ECO:0000256" key="4">
    <source>
        <dbReference type="PROSITE-ProRule" id="PRU01377"/>
    </source>
</evidence>
<gene>
    <name evidence="7" type="primary">NEU4</name>
</gene>
<dbReference type="InterPro" id="IPR009684">
    <property type="entry name" value="Latexin"/>
</dbReference>
<keyword evidence="8" id="KW-1185">Reference proteome</keyword>
<dbReference type="InterPro" id="IPR049897">
    <property type="entry name" value="CYSTATIN_LXN"/>
</dbReference>
<evidence type="ECO:0000256" key="1">
    <source>
        <dbReference type="ARBA" id="ARBA00010083"/>
    </source>
</evidence>
<dbReference type="Gene3D" id="3.10.450.10">
    <property type="match status" value="2"/>
</dbReference>
<keyword evidence="3" id="KW-0677">Repeat</keyword>
<proteinExistence type="inferred from homology"/>
<dbReference type="GeneTree" id="ENSGT00950000182944"/>
<evidence type="ECO:0000313" key="8">
    <source>
        <dbReference type="Proteomes" id="UP000265100"/>
    </source>
</evidence>
<dbReference type="Pfam" id="PF13088">
    <property type="entry name" value="BNR_2"/>
    <property type="match status" value="1"/>
</dbReference>
<name>A0A3P8Q5U2_ASTCA</name>
<feature type="domain" description="Cystatin LXN-type" evidence="6">
    <location>
        <begin position="355"/>
        <end position="460"/>
    </location>
</feature>
<dbReference type="InterPro" id="IPR036278">
    <property type="entry name" value="Sialidase_sf"/>
</dbReference>
<comment type="similarity">
    <text evidence="1 4">Belongs to the protease inhibitor I47 (latexin) family.</text>
</comment>
<reference evidence="7 8" key="1">
    <citation type="submission" date="2018-05" db="EMBL/GenBank/DDBJ databases">
        <authorList>
            <person name="Datahose"/>
        </authorList>
    </citation>
    <scope>NUCLEOTIDE SEQUENCE</scope>
</reference>
<reference evidence="7" key="4">
    <citation type="submission" date="2025-09" db="UniProtKB">
        <authorList>
            <consortium name="Ensembl"/>
        </authorList>
    </citation>
    <scope>IDENTIFICATION</scope>
</reference>
<dbReference type="AlphaFoldDB" id="A0A3P8Q5U2"/>
<dbReference type="GO" id="GO:0008191">
    <property type="term" value="F:metalloendopeptidase inhibitor activity"/>
    <property type="evidence" value="ECO:0007669"/>
    <property type="project" value="UniProtKB-UniRule"/>
</dbReference>
<dbReference type="PANTHER" id="PTHR28591">
    <property type="entry name" value="LATEXIN"/>
    <property type="match status" value="1"/>
</dbReference>